<dbReference type="AlphaFoldDB" id="A0A2T5JDY8"/>
<proteinExistence type="predicted"/>
<dbReference type="Pfam" id="PF17899">
    <property type="entry name" value="Peptidase_M61_N"/>
    <property type="match status" value="1"/>
</dbReference>
<dbReference type="InterPro" id="IPR001478">
    <property type="entry name" value="PDZ"/>
</dbReference>
<dbReference type="PIRSF" id="PIRSF016493">
    <property type="entry name" value="Glycyl_aminpptds"/>
    <property type="match status" value="1"/>
</dbReference>
<dbReference type="RefSeq" id="WP_107827882.1">
    <property type="nucleotide sequence ID" value="NZ_CP160205.1"/>
</dbReference>
<evidence type="ECO:0000256" key="1">
    <source>
        <dbReference type="SAM" id="SignalP"/>
    </source>
</evidence>
<dbReference type="InterPro" id="IPR007963">
    <property type="entry name" value="Peptidase_M61_catalytic"/>
</dbReference>
<accession>A0A2T5JDY8</accession>
<feature type="signal peptide" evidence="1">
    <location>
        <begin position="1"/>
        <end position="19"/>
    </location>
</feature>
<dbReference type="InterPro" id="IPR027268">
    <property type="entry name" value="Peptidase_M4/M1_CTD_sf"/>
</dbReference>
<evidence type="ECO:0000313" key="5">
    <source>
        <dbReference type="EMBL" id="PTQ99982.1"/>
    </source>
</evidence>
<keyword evidence="5" id="KW-0645">Protease</keyword>
<protein>
    <submittedName>
        <fullName evidence="5">Putative metalloprotease with PDZ domain</fullName>
    </submittedName>
</protein>
<dbReference type="InterPro" id="IPR024191">
    <property type="entry name" value="Peptidase_M61"/>
</dbReference>
<keyword evidence="1" id="KW-0732">Signal</keyword>
<dbReference type="EMBL" id="QAOQ01000002">
    <property type="protein sequence ID" value="PTQ99982.1"/>
    <property type="molecule type" value="Genomic_DNA"/>
</dbReference>
<dbReference type="Pfam" id="PF05299">
    <property type="entry name" value="Peptidase_M61"/>
    <property type="match status" value="1"/>
</dbReference>
<dbReference type="OrthoDB" id="9778516at2"/>
<keyword evidence="5" id="KW-0482">Metalloprotease</keyword>
<dbReference type="InterPro" id="IPR036034">
    <property type="entry name" value="PDZ_sf"/>
</dbReference>
<evidence type="ECO:0000313" key="6">
    <source>
        <dbReference type="Proteomes" id="UP000244168"/>
    </source>
</evidence>
<evidence type="ECO:0000259" key="4">
    <source>
        <dbReference type="Pfam" id="PF17899"/>
    </source>
</evidence>
<feature type="domain" description="Peptidase M61 N-terminal" evidence="4">
    <location>
        <begin position="25"/>
        <end position="188"/>
    </location>
</feature>
<dbReference type="GO" id="GO:0008237">
    <property type="term" value="F:metallopeptidase activity"/>
    <property type="evidence" value="ECO:0007669"/>
    <property type="project" value="UniProtKB-KW"/>
</dbReference>
<dbReference type="Proteomes" id="UP000244168">
    <property type="component" value="Unassembled WGS sequence"/>
</dbReference>
<comment type="caution">
    <text evidence="5">The sequence shown here is derived from an EMBL/GenBank/DDBJ whole genome shotgun (WGS) entry which is preliminary data.</text>
</comment>
<keyword evidence="5" id="KW-0378">Hydrolase</keyword>
<sequence length="620" mass="68729">MKKLLLTAAAMLSAATLFAQNDIYYSFSFPHPEHHEAEVGLRIGGLESGPLRVRMSRSSAGRYATHEFGKNIYNVKAFSEAGTPITVKQIEGDVYEIANHGASVKITYTLFANWTDGTYASIDASHAHLNMPAAVLWAEGMDERPVHFLFKDLDKNGWHVSTQLKAEGNDAFYAPNFQYMMDSPAELSASKESSWEVSNPDGKKQGIHLSIHSDDGQPVIDNFAKMVQKMVLEEQAVFGELPAYDFGNYTFLDDVYPANDGDGMEHRNSTCIVHMLDKVEGNELKMMSTFSHEYFHSWNVKRIRPKSLEPFNFEHANMSNELWFAEGFTQYYGGLVLVRAGFHTSEEYGQTLAGLLNAVLNQPGAAKYPAVQMSRYSVFADAGVSIDPNNNNNIFTSYYYYGGAIALALDLRLRADYHLTLDDYMRNVWLTMGKVMKPYTIPDLQKVLATTTKDPKFAADFFNKYVYGIEKNDYTALLAKAGMVVRKAKPGKGWIGNIGSAVSRSRSGQVYTVETDGVTILNSTALNSPLYKAGIDAGDLITSVDGSSITSFVKLAFLAGAKKPGDKISVTFKNRTGTHNTTIEVVENPELEVVPIETIGQQLTAEQADFRKAWLTSKVK</sequence>
<dbReference type="Gene3D" id="2.60.40.3650">
    <property type="match status" value="1"/>
</dbReference>
<dbReference type="InterPro" id="IPR040756">
    <property type="entry name" value="Peptidase_M61_N"/>
</dbReference>
<feature type="domain" description="Peptidase M61 catalytic" evidence="2">
    <location>
        <begin position="286"/>
        <end position="403"/>
    </location>
</feature>
<dbReference type="GO" id="GO:0006508">
    <property type="term" value="P:proteolysis"/>
    <property type="evidence" value="ECO:0007669"/>
    <property type="project" value="UniProtKB-KW"/>
</dbReference>
<dbReference type="Gene3D" id="2.30.42.10">
    <property type="match status" value="1"/>
</dbReference>
<evidence type="ECO:0000259" key="3">
    <source>
        <dbReference type="Pfam" id="PF13180"/>
    </source>
</evidence>
<feature type="domain" description="PDZ" evidence="3">
    <location>
        <begin position="512"/>
        <end position="583"/>
    </location>
</feature>
<dbReference type="Gene3D" id="1.10.390.10">
    <property type="entry name" value="Neutral Protease Domain 2"/>
    <property type="match status" value="1"/>
</dbReference>
<dbReference type="SUPFAM" id="SSF55486">
    <property type="entry name" value="Metalloproteases ('zincins'), catalytic domain"/>
    <property type="match status" value="1"/>
</dbReference>
<name>A0A2T5JDY8_9SPHI</name>
<feature type="chain" id="PRO_5015654359" evidence="1">
    <location>
        <begin position="20"/>
        <end position="620"/>
    </location>
</feature>
<evidence type="ECO:0000259" key="2">
    <source>
        <dbReference type="Pfam" id="PF05299"/>
    </source>
</evidence>
<dbReference type="Pfam" id="PF13180">
    <property type="entry name" value="PDZ_2"/>
    <property type="match status" value="1"/>
</dbReference>
<keyword evidence="6" id="KW-1185">Reference proteome</keyword>
<organism evidence="5 6">
    <name type="scientific">Mucilaginibacter yixingensis</name>
    <dbReference type="NCBI Taxonomy" id="1295612"/>
    <lineage>
        <taxon>Bacteria</taxon>
        <taxon>Pseudomonadati</taxon>
        <taxon>Bacteroidota</taxon>
        <taxon>Sphingobacteriia</taxon>
        <taxon>Sphingobacteriales</taxon>
        <taxon>Sphingobacteriaceae</taxon>
        <taxon>Mucilaginibacter</taxon>
    </lineage>
</organism>
<dbReference type="SUPFAM" id="SSF50156">
    <property type="entry name" value="PDZ domain-like"/>
    <property type="match status" value="1"/>
</dbReference>
<gene>
    <name evidence="5" type="ORF">C8P68_102813</name>
</gene>
<reference evidence="5 6" key="1">
    <citation type="submission" date="2018-04" db="EMBL/GenBank/DDBJ databases">
        <title>Genomic Encyclopedia of Archaeal and Bacterial Type Strains, Phase II (KMG-II): from individual species to whole genera.</title>
        <authorList>
            <person name="Goeker M."/>
        </authorList>
    </citation>
    <scope>NUCLEOTIDE SEQUENCE [LARGE SCALE GENOMIC DNA]</scope>
    <source>
        <strain evidence="5 6">DSM 26809</strain>
    </source>
</reference>